<evidence type="ECO:0000313" key="1">
    <source>
        <dbReference type="EMBL" id="KKM84128.1"/>
    </source>
</evidence>
<dbReference type="EMBL" id="LAZR01007612">
    <property type="protein sequence ID" value="KKM84128.1"/>
    <property type="molecule type" value="Genomic_DNA"/>
</dbReference>
<gene>
    <name evidence="1" type="ORF">LCGC14_1302320</name>
</gene>
<proteinExistence type="predicted"/>
<dbReference type="Gene3D" id="3.90.1480.10">
    <property type="entry name" value="Alpha-2,3-sialyltransferase"/>
    <property type="match status" value="1"/>
</dbReference>
<dbReference type="AlphaFoldDB" id="A0A0F9KQJ3"/>
<reference evidence="1" key="1">
    <citation type="journal article" date="2015" name="Nature">
        <title>Complex archaea that bridge the gap between prokaryotes and eukaryotes.</title>
        <authorList>
            <person name="Spang A."/>
            <person name="Saw J.H."/>
            <person name="Jorgensen S.L."/>
            <person name="Zaremba-Niedzwiedzka K."/>
            <person name="Martijn J."/>
            <person name="Lind A.E."/>
            <person name="van Eijk R."/>
            <person name="Schleper C."/>
            <person name="Guy L."/>
            <person name="Ettema T.J."/>
        </authorList>
    </citation>
    <scope>NUCLEOTIDE SEQUENCE</scope>
</reference>
<protein>
    <submittedName>
        <fullName evidence="1">Uncharacterized protein</fullName>
    </submittedName>
</protein>
<name>A0A0F9KQJ3_9ZZZZ</name>
<organism evidence="1">
    <name type="scientific">marine sediment metagenome</name>
    <dbReference type="NCBI Taxonomy" id="412755"/>
    <lineage>
        <taxon>unclassified sequences</taxon>
        <taxon>metagenomes</taxon>
        <taxon>ecological metagenomes</taxon>
    </lineage>
</organism>
<comment type="caution">
    <text evidence="1">The sequence shown here is derived from an EMBL/GenBank/DDBJ whole genome shotgun (WGS) entry which is preliminary data.</text>
</comment>
<sequence>MEWWSVPKMWDGGDCWIIGGGVSMPRQFGIPESVIEGVSSRQDPVSVYSDYLSQLHNKNVIGVNISFMLGDWVSVLYFCDTAFYRVYHKEINAFHNLKVTCVNHLPRTMLPSTRNIKRLRRDMRKGLGRDPGLIQWNYNSGIAAMNFATHAGVKRIILLGFDMKPLEGKTHYHSGIRNYRNSTVPATFRKFLRSFPNVVTDAKKMKVEILNVSPESALTCFRKVKLEEVL</sequence>
<accession>A0A0F9KQJ3</accession>